<dbReference type="GO" id="GO:0032991">
    <property type="term" value="C:protein-containing complex"/>
    <property type="evidence" value="ECO:0007669"/>
    <property type="project" value="UniProtKB-ARBA"/>
</dbReference>
<keyword evidence="2" id="KW-0472">Membrane</keyword>
<accession>A0A7R8WD47</accession>
<feature type="region of interest" description="Disordered" evidence="1">
    <location>
        <begin position="1072"/>
        <end position="1105"/>
    </location>
</feature>
<feature type="compositionally biased region" description="Low complexity" evidence="1">
    <location>
        <begin position="1078"/>
        <end position="1091"/>
    </location>
</feature>
<dbReference type="OrthoDB" id="687730at2759"/>
<dbReference type="AlphaFoldDB" id="A0A7R8WD47"/>
<proteinExistence type="predicted"/>
<evidence type="ECO:0000256" key="1">
    <source>
        <dbReference type="SAM" id="MobiDB-lite"/>
    </source>
</evidence>
<dbReference type="Pfam" id="PF08434">
    <property type="entry name" value="CLCA"/>
    <property type="match status" value="1"/>
</dbReference>
<organism evidence="3">
    <name type="scientific">Cyprideis torosa</name>
    <dbReference type="NCBI Taxonomy" id="163714"/>
    <lineage>
        <taxon>Eukaryota</taxon>
        <taxon>Metazoa</taxon>
        <taxon>Ecdysozoa</taxon>
        <taxon>Arthropoda</taxon>
        <taxon>Crustacea</taxon>
        <taxon>Oligostraca</taxon>
        <taxon>Ostracoda</taxon>
        <taxon>Podocopa</taxon>
        <taxon>Podocopida</taxon>
        <taxon>Cytherocopina</taxon>
        <taxon>Cytheroidea</taxon>
        <taxon>Cytherideidae</taxon>
        <taxon>Cyprideis</taxon>
    </lineage>
</organism>
<sequence>MMLNSASDFLYQALDGKAKFRSANVILPKSWSPSECGGKSLIYAQPEAYQVLIDEADVVHGPAPFTIQPRGCGEPGLLTVLTPEFLRGVDYGDKGRAFVHEWAKLRYGVFEEYGFADDPLYPAVHTEYAAGMEQAANLAATGCADAEIKGEFLPPGCVGPTCTDFRPTNEEDFNETATEASTSIMYLQYLSSVTRFCNSSNHNRVSPNRQNAFCGGRSVEVVILDHPDFMASSKTPRGIPEHELPSALPVIQRAESVTLNLVTESPPKTYFLLDNAVTPVKWYSARAVPYNLQRLLTAEGIEDGVCQATFFGEKLGLEIADWVGCVGEDDDLLPGDPDWSPIKSNGDLITSAIQKALQHIEADGDPENSHLIVVTDDYDLNEFNMLNIADAIQRTGVHFHVFYFDGNIGNLEIVARDNGGTAFRIRTSNHSVDMATEAIVHLEQLVSGFQTNRLLTRVSALEETVGTFQLDEFVGDFDFTIYGSRGRESHYPRHIKLRSPSGRVYTESVMDGSQMKNSGTYTFKFKDGKEIEVGLWDYSYEMISGEHHSAVEVKVYEKTEELQKLRYVGWTSWDTLETKSSEFLVQSDPLMLYVRLTLGHMPVVNATVFAIVTTSLSSDAYEVRLLDNGMGDPDVQRADGVYSAYFTDFTPGEKEVEYRISYVISSNNDAFIYVPTESSRSAPVDPTIAPSCCGSGPIEGAHQFALAGTFERTVIPVVPHLVLHEAPPGDVYPPNKIMDFKVEIDELKSELIFTWTAPGGNFTSGSAEYYKLSAANNSDYLYGDVYLEIFPTEAPLPYGSMEKVIIPLHSTELERGVLYYFGVKAFEGVWQNISNIVPASFAVLTEPKSRPQTHVPRLSTSGLVGIIMGSLGFALIVATLLLYCHFYWRKDTRRKLDTSGKPKVHISHIPPEIVTNHQQSIYGTKASSEDDLRSAEGGFAPVQHHTAQPAIVRSSMADPVGRNTPQFISASDLLTAHERRQIHMGHLGAHDNQTFRYSDTSTLSDEADRSSYMENANIQPPPRQFTDSYPPPKEGRATIHYTPPHSDEVYAKPTKWGTVDVNSGFDPVSGRFAAATPSSHGSHASHGSHGSLIPPDKRVRNVTQV</sequence>
<gene>
    <name evidence="3" type="ORF">CTOB1V02_LOCUS7336</name>
</gene>
<reference evidence="3" key="1">
    <citation type="submission" date="2020-11" db="EMBL/GenBank/DDBJ databases">
        <authorList>
            <person name="Tran Van P."/>
        </authorList>
    </citation>
    <scope>NUCLEOTIDE SEQUENCE</scope>
</reference>
<evidence type="ECO:0000313" key="3">
    <source>
        <dbReference type="EMBL" id="CAD7229466.1"/>
    </source>
</evidence>
<dbReference type="EMBL" id="OB662080">
    <property type="protein sequence ID" value="CAD7229466.1"/>
    <property type="molecule type" value="Genomic_DNA"/>
</dbReference>
<dbReference type="SUPFAM" id="SSF53300">
    <property type="entry name" value="vWA-like"/>
    <property type="match status" value="1"/>
</dbReference>
<protein>
    <submittedName>
        <fullName evidence="3">Uncharacterized protein</fullName>
    </submittedName>
</protein>
<feature type="transmembrane region" description="Helical" evidence="2">
    <location>
        <begin position="863"/>
        <end position="888"/>
    </location>
</feature>
<feature type="compositionally biased region" description="Polar residues" evidence="1">
    <location>
        <begin position="991"/>
        <end position="1004"/>
    </location>
</feature>
<keyword evidence="2" id="KW-1133">Transmembrane helix</keyword>
<evidence type="ECO:0000256" key="2">
    <source>
        <dbReference type="SAM" id="Phobius"/>
    </source>
</evidence>
<name>A0A7R8WD47_9CRUS</name>
<feature type="region of interest" description="Disordered" evidence="1">
    <location>
        <begin position="985"/>
        <end position="1046"/>
    </location>
</feature>
<dbReference type="InterPro" id="IPR036465">
    <property type="entry name" value="vWFA_dom_sf"/>
</dbReference>
<dbReference type="Gene3D" id="3.40.50.410">
    <property type="entry name" value="von Willebrand factor, type A domain"/>
    <property type="match status" value="1"/>
</dbReference>
<keyword evidence="2" id="KW-0812">Transmembrane</keyword>
<dbReference type="InterPro" id="IPR013642">
    <property type="entry name" value="CLCA_N"/>
</dbReference>